<dbReference type="GeneID" id="35767516"/>
<dbReference type="KEGG" id="aun:AWM73_06125"/>
<dbReference type="PROSITE" id="PS00175">
    <property type="entry name" value="PG_MUTASE"/>
    <property type="match status" value="1"/>
</dbReference>
<dbReference type="Proteomes" id="UP001069145">
    <property type="component" value="Unassembled WGS sequence"/>
</dbReference>
<protein>
    <submittedName>
        <fullName evidence="6">Histidine phosphatase family protein</fullName>
    </submittedName>
</protein>
<dbReference type="SMART" id="SM00855">
    <property type="entry name" value="PGAM"/>
    <property type="match status" value="1"/>
</dbReference>
<reference evidence="5" key="2">
    <citation type="submission" date="2022-09" db="EMBL/GenBank/DDBJ databases">
        <title>Aerococcus urinae taxonomy study.</title>
        <authorList>
            <person name="Christensen J."/>
            <person name="Senneby E."/>
        </authorList>
    </citation>
    <scope>NUCLEOTIDE SEQUENCE</scope>
    <source>
        <strain evidence="5">NLD-066-U95</strain>
    </source>
</reference>
<reference evidence="6 7" key="1">
    <citation type="submission" date="2020-12" db="EMBL/GenBank/DDBJ databases">
        <title>FDA dAtabase for Regulatory Grade micrObial Sequences (FDA-ARGOS): Supporting development and validation of Infectious Disease Dx tests.</title>
        <authorList>
            <person name="Sproer C."/>
            <person name="Gronow S."/>
            <person name="Severitt S."/>
            <person name="Schroder I."/>
            <person name="Tallon L."/>
            <person name="Sadzewicz L."/>
            <person name="Zhao X."/>
            <person name="Boylan J."/>
            <person name="Ott S."/>
            <person name="Bowen H."/>
            <person name="Vavikolanu K."/>
            <person name="Mehta A."/>
            <person name="Aluvathingal J."/>
            <person name="Nadendla S."/>
            <person name="Lowell S."/>
            <person name="Myers T."/>
            <person name="Yan Y."/>
            <person name="Sichtig H."/>
        </authorList>
    </citation>
    <scope>NUCLEOTIDE SEQUENCE [LARGE SCALE GENOMIC DNA]</scope>
    <source>
        <strain evidence="6 7">FDAARGOS_911</strain>
    </source>
</reference>
<proteinExistence type="predicted"/>
<evidence type="ECO:0000256" key="2">
    <source>
        <dbReference type="ARBA" id="ARBA00023235"/>
    </source>
</evidence>
<organism evidence="6 7">
    <name type="scientific">Aerococcus urinae</name>
    <dbReference type="NCBI Taxonomy" id="1376"/>
    <lineage>
        <taxon>Bacteria</taxon>
        <taxon>Bacillati</taxon>
        <taxon>Bacillota</taxon>
        <taxon>Bacilli</taxon>
        <taxon>Lactobacillales</taxon>
        <taxon>Aerococcaceae</taxon>
        <taxon>Aerococcus</taxon>
    </lineage>
</organism>
<feature type="binding site" evidence="4">
    <location>
        <begin position="9"/>
        <end position="16"/>
    </location>
    <ligand>
        <name>substrate</name>
    </ligand>
</feature>
<evidence type="ECO:0000256" key="1">
    <source>
        <dbReference type="ARBA" id="ARBA00023152"/>
    </source>
</evidence>
<dbReference type="EMBL" id="CP065662">
    <property type="protein sequence ID" value="QPS02213.1"/>
    <property type="molecule type" value="Genomic_DNA"/>
</dbReference>
<evidence type="ECO:0000256" key="4">
    <source>
        <dbReference type="PIRSR" id="PIRSR613078-2"/>
    </source>
</evidence>
<evidence type="ECO:0000313" key="8">
    <source>
        <dbReference type="Proteomes" id="UP001069145"/>
    </source>
</evidence>
<dbReference type="SUPFAM" id="SSF53254">
    <property type="entry name" value="Phosphoglycerate mutase-like"/>
    <property type="match status" value="1"/>
</dbReference>
<dbReference type="GO" id="GO:0005737">
    <property type="term" value="C:cytoplasm"/>
    <property type="evidence" value="ECO:0007669"/>
    <property type="project" value="TreeGrafter"/>
</dbReference>
<dbReference type="PIRSF" id="PIRSF000709">
    <property type="entry name" value="6PFK_2-Ptase"/>
    <property type="match status" value="1"/>
</dbReference>
<keyword evidence="8" id="KW-1185">Reference proteome</keyword>
<name>A0A0X8FFD3_9LACT</name>
<dbReference type="RefSeq" id="WP_060778548.1">
    <property type="nucleotide sequence ID" value="NZ_CAJHLF010000007.1"/>
</dbReference>
<dbReference type="Proteomes" id="UP000594771">
    <property type="component" value="Chromosome"/>
</dbReference>
<dbReference type="Gene3D" id="3.40.50.1240">
    <property type="entry name" value="Phosphoglycerate mutase-like"/>
    <property type="match status" value="1"/>
</dbReference>
<evidence type="ECO:0000313" key="7">
    <source>
        <dbReference type="Proteomes" id="UP000594771"/>
    </source>
</evidence>
<evidence type="ECO:0000313" key="6">
    <source>
        <dbReference type="EMBL" id="QPS02213.1"/>
    </source>
</evidence>
<dbReference type="PANTHER" id="PTHR48100:SF1">
    <property type="entry name" value="HISTIDINE PHOSPHATASE FAMILY PROTEIN-RELATED"/>
    <property type="match status" value="1"/>
</dbReference>
<evidence type="ECO:0000313" key="5">
    <source>
        <dbReference type="EMBL" id="MCY3053829.1"/>
    </source>
</evidence>
<dbReference type="OrthoDB" id="9782128at2"/>
<feature type="binding site" evidence="4">
    <location>
        <begin position="85"/>
        <end position="88"/>
    </location>
    <ligand>
        <name>substrate</name>
    </ligand>
</feature>
<accession>A0A0X8FFD3</accession>
<dbReference type="GO" id="GO:0016791">
    <property type="term" value="F:phosphatase activity"/>
    <property type="evidence" value="ECO:0007669"/>
    <property type="project" value="TreeGrafter"/>
</dbReference>
<dbReference type="InterPro" id="IPR001345">
    <property type="entry name" value="PG/BPGM_mutase_AS"/>
</dbReference>
<feature type="active site" description="Tele-phosphohistidine intermediate" evidence="3">
    <location>
        <position position="10"/>
    </location>
</feature>
<dbReference type="PANTHER" id="PTHR48100">
    <property type="entry name" value="BROAD-SPECIFICITY PHOSPHATASE YOR283W-RELATED"/>
    <property type="match status" value="1"/>
</dbReference>
<keyword evidence="2" id="KW-0413">Isomerase</keyword>
<feature type="binding site" evidence="4">
    <location>
        <position position="61"/>
    </location>
    <ligand>
        <name>substrate</name>
    </ligand>
</feature>
<dbReference type="AlphaFoldDB" id="A0A0X8FFD3"/>
<dbReference type="InterPro" id="IPR050275">
    <property type="entry name" value="PGM_Phosphatase"/>
</dbReference>
<sequence>MVREIFIIRHGQSLYNLEGKIQGQIDSPLSPRGIQEAEQAKNFFDQAGISIDLILSSPLKRAYATAKIIQGNRPCPLVTDQRLAEWRYGSLEGKALSKLEEGVKLNDPPSDRYFCRFGGESVTAVKVRFQAALDESLKAYPQKNILLVSHGSIMYRFMLDYLNQPLQAFSNCQIFHFEEVGEVLVLRNSINPLK</sequence>
<evidence type="ECO:0000256" key="3">
    <source>
        <dbReference type="PIRSR" id="PIRSR613078-1"/>
    </source>
</evidence>
<dbReference type="InterPro" id="IPR029033">
    <property type="entry name" value="His_PPase_superfam"/>
</dbReference>
<keyword evidence="1" id="KW-0324">Glycolysis</keyword>
<feature type="active site" description="Proton donor/acceptor" evidence="3">
    <location>
        <position position="85"/>
    </location>
</feature>
<dbReference type="CDD" id="cd07067">
    <property type="entry name" value="HP_PGM_like"/>
    <property type="match status" value="1"/>
</dbReference>
<dbReference type="EMBL" id="JAOTML010000009">
    <property type="protein sequence ID" value="MCY3053829.1"/>
    <property type="molecule type" value="Genomic_DNA"/>
</dbReference>
<gene>
    <name evidence="6" type="ORF">I6G68_03910</name>
    <name evidence="5" type="ORF">ODY43_07490</name>
</gene>
<dbReference type="Pfam" id="PF00300">
    <property type="entry name" value="His_Phos_1"/>
    <property type="match status" value="1"/>
</dbReference>
<dbReference type="InterPro" id="IPR013078">
    <property type="entry name" value="His_Pase_superF_clade-1"/>
</dbReference>